<proteinExistence type="predicted"/>
<dbReference type="InParanoid" id="G3I1Z8"/>
<evidence type="ECO:0000313" key="1">
    <source>
        <dbReference type="EMBL" id="EGW07108.1"/>
    </source>
</evidence>
<evidence type="ECO:0000313" key="2">
    <source>
        <dbReference type="Proteomes" id="UP000001075"/>
    </source>
</evidence>
<sequence>MLKGALLVRAFAEDGPGEEAVSGKLGLGGKKSREDFTVSLFLVSQLLWALEFLVAMTEV</sequence>
<gene>
    <name evidence="1" type="ORF">I79_017419</name>
</gene>
<name>G3I1Z8_CRIGR</name>
<dbReference type="EMBL" id="JH001103">
    <property type="protein sequence ID" value="EGW07108.1"/>
    <property type="molecule type" value="Genomic_DNA"/>
</dbReference>
<protein>
    <submittedName>
        <fullName evidence="1">Uncharacterized protein</fullName>
    </submittedName>
</protein>
<dbReference type="Proteomes" id="UP000001075">
    <property type="component" value="Unassembled WGS sequence"/>
</dbReference>
<reference evidence="2" key="1">
    <citation type="journal article" date="2011" name="Nat. Biotechnol.">
        <title>The genomic sequence of the Chinese hamster ovary (CHO)-K1 cell line.</title>
        <authorList>
            <person name="Xu X."/>
            <person name="Nagarajan H."/>
            <person name="Lewis N.E."/>
            <person name="Pan S."/>
            <person name="Cai Z."/>
            <person name="Liu X."/>
            <person name="Chen W."/>
            <person name="Xie M."/>
            <person name="Wang W."/>
            <person name="Hammond S."/>
            <person name="Andersen M.R."/>
            <person name="Neff N."/>
            <person name="Passarelli B."/>
            <person name="Koh W."/>
            <person name="Fan H.C."/>
            <person name="Wang J."/>
            <person name="Gui Y."/>
            <person name="Lee K.H."/>
            <person name="Betenbaugh M.J."/>
            <person name="Quake S.R."/>
            <person name="Famili I."/>
            <person name="Palsson B.O."/>
            <person name="Wang J."/>
        </authorList>
    </citation>
    <scope>NUCLEOTIDE SEQUENCE [LARGE SCALE GENOMIC DNA]</scope>
    <source>
        <strain evidence="2">CHO K1 cell line</strain>
    </source>
</reference>
<accession>G3I1Z8</accession>
<organism evidence="1 2">
    <name type="scientific">Cricetulus griseus</name>
    <name type="common">Chinese hamster</name>
    <name type="synonym">Cricetulus barabensis griseus</name>
    <dbReference type="NCBI Taxonomy" id="10029"/>
    <lineage>
        <taxon>Eukaryota</taxon>
        <taxon>Metazoa</taxon>
        <taxon>Chordata</taxon>
        <taxon>Craniata</taxon>
        <taxon>Vertebrata</taxon>
        <taxon>Euteleostomi</taxon>
        <taxon>Mammalia</taxon>
        <taxon>Eutheria</taxon>
        <taxon>Euarchontoglires</taxon>
        <taxon>Glires</taxon>
        <taxon>Rodentia</taxon>
        <taxon>Myomorpha</taxon>
        <taxon>Muroidea</taxon>
        <taxon>Cricetidae</taxon>
        <taxon>Cricetinae</taxon>
        <taxon>Cricetulus</taxon>
    </lineage>
</organism>
<dbReference type="AlphaFoldDB" id="G3I1Z8"/>